<accession>A0A9W6GL37</accession>
<reference evidence="1" key="1">
    <citation type="submission" date="2022-12" db="EMBL/GenBank/DDBJ databases">
        <title>Reference genome sequencing for broad-spectrum identification of bacterial and archaeal isolates by mass spectrometry.</title>
        <authorList>
            <person name="Sekiguchi Y."/>
            <person name="Tourlousse D.M."/>
        </authorList>
    </citation>
    <scope>NUCLEOTIDE SEQUENCE</scope>
    <source>
        <strain evidence="1">10succ1</strain>
    </source>
</reference>
<dbReference type="Proteomes" id="UP001144471">
    <property type="component" value="Unassembled WGS sequence"/>
</dbReference>
<keyword evidence="2" id="KW-1185">Reference proteome</keyword>
<evidence type="ECO:0000313" key="1">
    <source>
        <dbReference type="EMBL" id="GLI55731.1"/>
    </source>
</evidence>
<dbReference type="EMBL" id="BSDY01000005">
    <property type="protein sequence ID" value="GLI55731.1"/>
    <property type="molecule type" value="Genomic_DNA"/>
</dbReference>
<protein>
    <submittedName>
        <fullName evidence="1">Uncharacterized protein</fullName>
    </submittedName>
</protein>
<sequence>MKLILIFLALCINLYANLVTTNGKIGLYLDESEMRIHSIKGSVFEQPDISILDVGVLIDNKPYLLNEHIKSARILSNTNIIMVVSEVADVKFATFIFPSVIERDKLYITTAVRKVREETTVKLLYRIYPYRNINILDYNSPKDYYFLDDFRMKSLNNPMGMYLSNQEFMEELKFKEVRRRTIRYQDVKLLLASEIRGNSKRGSDILILNFGKEKWENRIELNPGILKEEYTFWKDWNWDFQGYPREVREQLTQLKMITMGFPIPRTISYTASEQQLTTNMKLSTLLANYGKDREALAILRNYRFSRKNTPEDVAILMSLVKSWEYSKDVVGETYIRTTIYPIFQRILAGIDDEGRFQVEEERIETYFYLISVLEDVLKDIQTVDYLPKETVERKLVLLRENVEKNYMTPDGLKDTPSSLEANPRNIAYINLYPKDVRRAILDEEYKKYYNSRLGFLMFPGDDFVDTDYNLTFARHLLDNDFQQRGEMLFARVREMVDKNNNYITPRMYPNENNEAGIYGDLIFSYLITNYFRGIE</sequence>
<gene>
    <name evidence="1" type="ORF">PM10SUCC1_12450</name>
</gene>
<organism evidence="1 2">
    <name type="scientific">Propionigenium maris DSM 9537</name>
    <dbReference type="NCBI Taxonomy" id="1123000"/>
    <lineage>
        <taxon>Bacteria</taxon>
        <taxon>Fusobacteriati</taxon>
        <taxon>Fusobacteriota</taxon>
        <taxon>Fusobacteriia</taxon>
        <taxon>Fusobacteriales</taxon>
        <taxon>Fusobacteriaceae</taxon>
        <taxon>Propionigenium</taxon>
    </lineage>
</organism>
<proteinExistence type="predicted"/>
<dbReference type="RefSeq" id="WP_281834403.1">
    <property type="nucleotide sequence ID" value="NZ_BSDY01000005.1"/>
</dbReference>
<dbReference type="AlphaFoldDB" id="A0A9W6GL37"/>
<comment type="caution">
    <text evidence="1">The sequence shown here is derived from an EMBL/GenBank/DDBJ whole genome shotgun (WGS) entry which is preliminary data.</text>
</comment>
<evidence type="ECO:0000313" key="2">
    <source>
        <dbReference type="Proteomes" id="UP001144471"/>
    </source>
</evidence>
<name>A0A9W6GL37_9FUSO</name>